<proteinExistence type="predicted"/>
<protein>
    <submittedName>
        <fullName evidence="2">HNH endonuclease</fullName>
    </submittedName>
</protein>
<dbReference type="GO" id="GO:0004519">
    <property type="term" value="F:endonuclease activity"/>
    <property type="evidence" value="ECO:0007669"/>
    <property type="project" value="UniProtKB-KW"/>
</dbReference>
<dbReference type="InterPro" id="IPR003615">
    <property type="entry name" value="HNH_nuc"/>
</dbReference>
<dbReference type="GO" id="GO:0008270">
    <property type="term" value="F:zinc ion binding"/>
    <property type="evidence" value="ECO:0007669"/>
    <property type="project" value="InterPro"/>
</dbReference>
<reference evidence="2 3" key="1">
    <citation type="submission" date="2018-08" db="EMBL/GenBank/DDBJ databases">
        <title>A genome reference for cultivated species of the human gut microbiota.</title>
        <authorList>
            <person name="Zou Y."/>
            <person name="Xue W."/>
            <person name="Luo G."/>
        </authorList>
    </citation>
    <scope>NUCLEOTIDE SEQUENCE [LARGE SCALE GENOMIC DNA]</scope>
    <source>
        <strain evidence="2 3">AF36-11AT</strain>
    </source>
</reference>
<dbReference type="InterPro" id="IPR002711">
    <property type="entry name" value="HNH"/>
</dbReference>
<dbReference type="Gene3D" id="1.10.30.50">
    <property type="match status" value="1"/>
</dbReference>
<keyword evidence="2" id="KW-0540">Nuclease</keyword>
<organism evidence="2 3">
    <name type="scientific">Faecalibacterium prausnitzii</name>
    <dbReference type="NCBI Taxonomy" id="853"/>
    <lineage>
        <taxon>Bacteria</taxon>
        <taxon>Bacillati</taxon>
        <taxon>Bacillota</taxon>
        <taxon>Clostridia</taxon>
        <taxon>Eubacteriales</taxon>
        <taxon>Oscillospiraceae</taxon>
        <taxon>Faecalibacterium</taxon>
    </lineage>
</organism>
<feature type="domain" description="HNH" evidence="1">
    <location>
        <begin position="172"/>
        <end position="204"/>
    </location>
</feature>
<dbReference type="Pfam" id="PF01844">
    <property type="entry name" value="HNH"/>
    <property type="match status" value="1"/>
</dbReference>
<dbReference type="AlphaFoldDB" id="A0A3E2TCP2"/>
<evidence type="ECO:0000313" key="3">
    <source>
        <dbReference type="Proteomes" id="UP000261140"/>
    </source>
</evidence>
<name>A0A3E2TCP2_9FIRM</name>
<evidence type="ECO:0000259" key="1">
    <source>
        <dbReference type="Pfam" id="PF01844"/>
    </source>
</evidence>
<evidence type="ECO:0000313" key="2">
    <source>
        <dbReference type="EMBL" id="RGB72705.1"/>
    </source>
</evidence>
<dbReference type="Proteomes" id="UP000261140">
    <property type="component" value="Unassembled WGS sequence"/>
</dbReference>
<dbReference type="GO" id="GO:0003676">
    <property type="term" value="F:nucleic acid binding"/>
    <property type="evidence" value="ECO:0007669"/>
    <property type="project" value="InterPro"/>
</dbReference>
<dbReference type="RefSeq" id="WP_117504780.1">
    <property type="nucleotide sequence ID" value="NZ_QVEQ01000002.1"/>
</dbReference>
<dbReference type="CDD" id="cd00085">
    <property type="entry name" value="HNHc"/>
    <property type="match status" value="1"/>
</dbReference>
<comment type="caution">
    <text evidence="2">The sequence shown here is derived from an EMBL/GenBank/DDBJ whole genome shotgun (WGS) entry which is preliminary data.</text>
</comment>
<sequence>MLHLEDIVEIRKAHNRSGYEIVFPENRIIWVTKRRTLAGLLLLIKYEYCSEADLVGTNERLSTIKSILKGKIDPSWIQERYGDANKPFSELWTEEGFSCVHAEAMHGNRQYVLHPSDHELLFQENAKAVRIQLNSTEKEQILSAQSYRCNICGALLKPTNQINPHTFAKDRVRIEFDHRIPIDHGGANNIENIQALCHYCNKCKRQMCFVCHLRTCSPNCALVYPEHENFVLATDENILDRITKR</sequence>
<keyword evidence="2" id="KW-0255">Endonuclease</keyword>
<gene>
    <name evidence="2" type="ORF">DWZ89_03915</name>
</gene>
<keyword evidence="2" id="KW-0378">Hydrolase</keyword>
<dbReference type="EMBL" id="QVEQ01000002">
    <property type="protein sequence ID" value="RGB72705.1"/>
    <property type="molecule type" value="Genomic_DNA"/>
</dbReference>
<accession>A0A3E2TCP2</accession>